<evidence type="ECO:0000313" key="3">
    <source>
        <dbReference type="Proteomes" id="UP000011777"/>
    </source>
</evidence>
<feature type="compositionally biased region" description="Basic and acidic residues" evidence="1">
    <location>
        <begin position="1"/>
        <end position="13"/>
    </location>
</feature>
<dbReference type="Proteomes" id="UP000011777">
    <property type="component" value="Unassembled WGS sequence"/>
</dbReference>
<feature type="compositionally biased region" description="Basic residues" evidence="1">
    <location>
        <begin position="54"/>
        <end position="63"/>
    </location>
</feature>
<protein>
    <submittedName>
        <fullName evidence="2">Uncharacterized protein</fullName>
    </submittedName>
</protein>
<evidence type="ECO:0000313" key="2">
    <source>
        <dbReference type="EMBL" id="EMG47083.1"/>
    </source>
</evidence>
<sequence length="339" mass="40110">MDRALPEQNDKLIGRKGKFISPHNRNNTSRNASSSRKSSTTSSSSMNDEEKEKAKKRLMRFGKPKTPSKQEYGLLSRGDDTRLRDNEQERTEFYSRILHEFVEFCSNTPPNSLKESLAKLVNDDECKEVDKEGVKNKDITMDSILLSLRKLREALLRNQPSKLHKKVFMFAIRISSVIGHYQSYIPSIKYLQRHRKELELSDQEFEEITIILILHLVHVNENISEAVRLFFKYIPQRKEILNILHSWIHKNYYQWIQIYNQQRNDYILAMMRLGYDKMIRYLIQGVTCSYFAMSKSNLEEGLLPDDLKFEVFVSKYHVNWKLDTNSQMVTIRERKKKTT</sequence>
<comment type="caution">
    <text evidence="2">The sequence shown here is derived from an EMBL/GenBank/DDBJ whole genome shotgun (WGS) entry which is preliminary data.</text>
</comment>
<dbReference type="AlphaFoldDB" id="M3J502"/>
<dbReference type="STRING" id="1245528.M3J502"/>
<dbReference type="EMBL" id="AOGT01001732">
    <property type="protein sequence ID" value="EMG47083.1"/>
    <property type="molecule type" value="Genomic_DNA"/>
</dbReference>
<name>M3J502_CANMX</name>
<dbReference type="eggNOG" id="ENOG502RXZN">
    <property type="taxonomic scope" value="Eukaryota"/>
</dbReference>
<feature type="compositionally biased region" description="Low complexity" evidence="1">
    <location>
        <begin position="24"/>
        <end position="45"/>
    </location>
</feature>
<organism evidence="2 3">
    <name type="scientific">Candida maltosa (strain Xu316)</name>
    <name type="common">Yeast</name>
    <dbReference type="NCBI Taxonomy" id="1245528"/>
    <lineage>
        <taxon>Eukaryota</taxon>
        <taxon>Fungi</taxon>
        <taxon>Dikarya</taxon>
        <taxon>Ascomycota</taxon>
        <taxon>Saccharomycotina</taxon>
        <taxon>Pichiomycetes</taxon>
        <taxon>Debaryomycetaceae</taxon>
        <taxon>Candida/Lodderomyces clade</taxon>
        <taxon>Candida</taxon>
    </lineage>
</organism>
<feature type="region of interest" description="Disordered" evidence="1">
    <location>
        <begin position="1"/>
        <end position="85"/>
    </location>
</feature>
<dbReference type="OMA" id="VMEWADG"/>
<dbReference type="PANTHER" id="PTHR39398:SF1">
    <property type="entry name" value="CSN8_PSMD8_EIF3K DOMAIN-CONTAINING PROTEIN"/>
    <property type="match status" value="1"/>
</dbReference>
<gene>
    <name evidence="2" type="ORF">G210_2641</name>
</gene>
<dbReference type="PANTHER" id="PTHR39398">
    <property type="entry name" value="YALI0F14311P"/>
    <property type="match status" value="1"/>
</dbReference>
<reference evidence="2 3" key="1">
    <citation type="submission" date="2013-02" db="EMBL/GenBank/DDBJ databases">
        <title>Genome sequence of Candida maltosa Xu316, a potential industrial strain for xylitol and ethanol production.</title>
        <authorList>
            <person name="Yu J."/>
            <person name="Wang Q."/>
            <person name="Geng X."/>
            <person name="Bao W."/>
            <person name="He P."/>
            <person name="Cai J."/>
        </authorList>
    </citation>
    <scope>NUCLEOTIDE SEQUENCE [LARGE SCALE GENOMIC DNA]</scope>
    <source>
        <strain evidence="3">Xu316</strain>
    </source>
</reference>
<dbReference type="OrthoDB" id="2100128at2759"/>
<keyword evidence="3" id="KW-1185">Reference proteome</keyword>
<accession>M3J502</accession>
<dbReference type="HOGENOM" id="CLU_070609_0_0_1"/>
<proteinExistence type="predicted"/>
<evidence type="ECO:0000256" key="1">
    <source>
        <dbReference type="SAM" id="MobiDB-lite"/>
    </source>
</evidence>